<dbReference type="EMBL" id="GGEC01054677">
    <property type="protein sequence ID" value="MBX35161.1"/>
    <property type="molecule type" value="Transcribed_RNA"/>
</dbReference>
<dbReference type="AlphaFoldDB" id="A0A2P2MY54"/>
<proteinExistence type="predicted"/>
<evidence type="ECO:0000313" key="1">
    <source>
        <dbReference type="EMBL" id="MBX35161.1"/>
    </source>
</evidence>
<organism evidence="1">
    <name type="scientific">Rhizophora mucronata</name>
    <name type="common">Asiatic mangrove</name>
    <dbReference type="NCBI Taxonomy" id="61149"/>
    <lineage>
        <taxon>Eukaryota</taxon>
        <taxon>Viridiplantae</taxon>
        <taxon>Streptophyta</taxon>
        <taxon>Embryophyta</taxon>
        <taxon>Tracheophyta</taxon>
        <taxon>Spermatophyta</taxon>
        <taxon>Magnoliopsida</taxon>
        <taxon>eudicotyledons</taxon>
        <taxon>Gunneridae</taxon>
        <taxon>Pentapetalae</taxon>
        <taxon>rosids</taxon>
        <taxon>fabids</taxon>
        <taxon>Malpighiales</taxon>
        <taxon>Rhizophoraceae</taxon>
        <taxon>Rhizophora</taxon>
    </lineage>
</organism>
<name>A0A2P2MY54_RHIMU</name>
<accession>A0A2P2MY54</accession>
<reference evidence="1" key="1">
    <citation type="submission" date="2018-02" db="EMBL/GenBank/DDBJ databases">
        <title>Rhizophora mucronata_Transcriptome.</title>
        <authorList>
            <person name="Meera S.P."/>
            <person name="Sreeshan A."/>
            <person name="Augustine A."/>
        </authorList>
    </citation>
    <scope>NUCLEOTIDE SEQUENCE</scope>
    <source>
        <tissue evidence="1">Leaf</tissue>
    </source>
</reference>
<sequence length="23" mass="2649">MHSLILLYLQAFKFSLSLLSAPR</sequence>
<protein>
    <submittedName>
        <fullName evidence="1">Uncharacterized protein</fullName>
    </submittedName>
</protein>